<proteinExistence type="predicted"/>
<evidence type="ECO:0000313" key="2">
    <source>
        <dbReference type="Proteomes" id="UP001054837"/>
    </source>
</evidence>
<evidence type="ECO:0000313" key="1">
    <source>
        <dbReference type="EMBL" id="GIY58985.1"/>
    </source>
</evidence>
<comment type="caution">
    <text evidence="1">The sequence shown here is derived from an EMBL/GenBank/DDBJ whole genome shotgun (WGS) entry which is preliminary data.</text>
</comment>
<accession>A0AAV4UMP2</accession>
<sequence>MSGSAVYEEREELKKIGLEYSAEVSQQSLFVSKEKDKSLLSFFLLLGSIRDNPLRVTGVCDFKGDFL</sequence>
<dbReference type="EMBL" id="BPLQ01011589">
    <property type="protein sequence ID" value="GIY58985.1"/>
    <property type="molecule type" value="Genomic_DNA"/>
</dbReference>
<dbReference type="Proteomes" id="UP001054837">
    <property type="component" value="Unassembled WGS sequence"/>
</dbReference>
<protein>
    <submittedName>
        <fullName evidence="1">Uncharacterized protein</fullName>
    </submittedName>
</protein>
<gene>
    <name evidence="1" type="ORF">CDAR_250341</name>
</gene>
<feature type="non-terminal residue" evidence="1">
    <location>
        <position position="67"/>
    </location>
</feature>
<organism evidence="1 2">
    <name type="scientific">Caerostris darwini</name>
    <dbReference type="NCBI Taxonomy" id="1538125"/>
    <lineage>
        <taxon>Eukaryota</taxon>
        <taxon>Metazoa</taxon>
        <taxon>Ecdysozoa</taxon>
        <taxon>Arthropoda</taxon>
        <taxon>Chelicerata</taxon>
        <taxon>Arachnida</taxon>
        <taxon>Araneae</taxon>
        <taxon>Araneomorphae</taxon>
        <taxon>Entelegynae</taxon>
        <taxon>Araneoidea</taxon>
        <taxon>Araneidae</taxon>
        <taxon>Caerostris</taxon>
    </lineage>
</organism>
<reference evidence="1 2" key="1">
    <citation type="submission" date="2021-06" db="EMBL/GenBank/DDBJ databases">
        <title>Caerostris darwini draft genome.</title>
        <authorList>
            <person name="Kono N."/>
            <person name="Arakawa K."/>
        </authorList>
    </citation>
    <scope>NUCLEOTIDE SEQUENCE [LARGE SCALE GENOMIC DNA]</scope>
</reference>
<keyword evidence="2" id="KW-1185">Reference proteome</keyword>
<name>A0AAV4UMP2_9ARAC</name>
<dbReference type="AlphaFoldDB" id="A0AAV4UMP2"/>